<dbReference type="Proteomes" id="UP000251571">
    <property type="component" value="Unassembled WGS sequence"/>
</dbReference>
<dbReference type="OrthoDB" id="2501352at2"/>
<dbReference type="EMBL" id="UETC01000007">
    <property type="protein sequence ID" value="SSA48368.1"/>
    <property type="molecule type" value="Genomic_DNA"/>
</dbReference>
<evidence type="ECO:0000313" key="4">
    <source>
        <dbReference type="Proteomes" id="UP000245839"/>
    </source>
</evidence>
<dbReference type="Gene3D" id="2.160.20.10">
    <property type="entry name" value="Single-stranded right-handed beta-helix, Pectin lyase-like"/>
    <property type="match status" value="1"/>
</dbReference>
<dbReference type="GO" id="GO:0016829">
    <property type="term" value="F:lyase activity"/>
    <property type="evidence" value="ECO:0007669"/>
    <property type="project" value="UniProtKB-KW"/>
</dbReference>
<dbReference type="InterPro" id="IPR006626">
    <property type="entry name" value="PbH1"/>
</dbReference>
<sequence length="356" mass="38113">MSPEPNVTRREVTLTEVSTIVIDPENADALYRIGEKYPAGVNVQLSPGEFVFEKTVFLPSNTSIVGSGKEKTRLVLAPGSHCHLFTNIDHQRGNSNLSLSGFSVEGHGDTQERQGHHKALTFCCAIYMKKTRDVRVEDVDFHDIRQTATHFNGSSTITVRNCTMRKLGWSGVSTSDASNMLVDVTISNAGRDTMHSGIHLDGGVGVLCRADVSDTTGNGVMLDSSYSPLRNVVVEGRASNCKRGLSLSGSAVKVLETVMISGTFVNNAEVGIMVSNARGVVLTRCNVSGNGQIGVLFQGRSGGRDCIVHDSTISSNPEDIKELHASGGNWVFTGDVTADATCPVNARSLSFYTASR</sequence>
<dbReference type="SUPFAM" id="SSF51126">
    <property type="entry name" value="Pectin lyase-like"/>
    <property type="match status" value="1"/>
</dbReference>
<accession>A0A2Y9AYK9</accession>
<dbReference type="InterPro" id="IPR011050">
    <property type="entry name" value="Pectin_lyase_fold/virulence"/>
</dbReference>
<evidence type="ECO:0000313" key="5">
    <source>
        <dbReference type="Proteomes" id="UP000251571"/>
    </source>
</evidence>
<dbReference type="AlphaFoldDB" id="A0A2Y9AYK9"/>
<keyword evidence="2" id="KW-0456">Lyase</keyword>
<name>A0A2Y9AYK9_9RHOB</name>
<reference evidence="2 4" key="2">
    <citation type="submission" date="2018-03" db="EMBL/GenBank/DDBJ databases">
        <title>Genomic Encyclopedia of Archaeal and Bacterial Type Strains, Phase II (KMG-II): from individual species to whole genera.</title>
        <authorList>
            <person name="Goeker M."/>
        </authorList>
    </citation>
    <scope>NUCLEOTIDE SEQUENCE [LARGE SCALE GENOMIC DNA]</scope>
    <source>
        <strain evidence="2 4">DSM 25227</strain>
    </source>
</reference>
<evidence type="ECO:0000313" key="3">
    <source>
        <dbReference type="EMBL" id="SSA48368.1"/>
    </source>
</evidence>
<dbReference type="Proteomes" id="UP000245839">
    <property type="component" value="Unassembled WGS sequence"/>
</dbReference>
<reference evidence="3 5" key="1">
    <citation type="submission" date="2016-10" db="EMBL/GenBank/DDBJ databases">
        <authorList>
            <person name="Cai Z."/>
        </authorList>
    </citation>
    <scope>NUCLEOTIDE SEQUENCE [LARGE SCALE GENOMIC DNA]</scope>
    <source>
        <strain evidence="3 5">DSM 25227</strain>
    </source>
</reference>
<dbReference type="InterPro" id="IPR012334">
    <property type="entry name" value="Pectin_lyas_fold"/>
</dbReference>
<dbReference type="InterPro" id="IPR039448">
    <property type="entry name" value="Beta_helix"/>
</dbReference>
<dbReference type="EMBL" id="QGDJ01000007">
    <property type="protein sequence ID" value="PWJ17031.1"/>
    <property type="molecule type" value="Genomic_DNA"/>
</dbReference>
<proteinExistence type="predicted"/>
<feature type="domain" description="Right handed beta helix" evidence="1">
    <location>
        <begin position="125"/>
        <end position="251"/>
    </location>
</feature>
<gene>
    <name evidence="2" type="ORF">BCF38_107145</name>
    <name evidence="3" type="ORF">SAMN05421539_107145</name>
</gene>
<evidence type="ECO:0000313" key="2">
    <source>
        <dbReference type="EMBL" id="PWJ17031.1"/>
    </source>
</evidence>
<organism evidence="3 5">
    <name type="scientific">Jannaschia seohaensis</name>
    <dbReference type="NCBI Taxonomy" id="475081"/>
    <lineage>
        <taxon>Bacteria</taxon>
        <taxon>Pseudomonadati</taxon>
        <taxon>Pseudomonadota</taxon>
        <taxon>Alphaproteobacteria</taxon>
        <taxon>Rhodobacterales</taxon>
        <taxon>Roseobacteraceae</taxon>
        <taxon>Jannaschia</taxon>
    </lineage>
</organism>
<protein>
    <submittedName>
        <fullName evidence="2">Parallel beta helix pectate lyase-like protein</fullName>
    </submittedName>
    <submittedName>
        <fullName evidence="3">Right handed beta helix region</fullName>
    </submittedName>
</protein>
<dbReference type="SMART" id="SM00710">
    <property type="entry name" value="PbH1"/>
    <property type="match status" value="5"/>
</dbReference>
<dbReference type="Pfam" id="PF13229">
    <property type="entry name" value="Beta_helix"/>
    <property type="match status" value="1"/>
</dbReference>
<keyword evidence="4" id="KW-1185">Reference proteome</keyword>
<evidence type="ECO:0000259" key="1">
    <source>
        <dbReference type="Pfam" id="PF13229"/>
    </source>
</evidence>